<dbReference type="PANTHER" id="PTHR36722">
    <property type="entry name" value="TYPE 2 DNA TOPOISOMERASE 6 SUBUNIT B-LIKE"/>
    <property type="match status" value="1"/>
</dbReference>
<comment type="similarity">
    <text evidence="1">Belongs to the glycosyl hydrolase 31 family.</text>
</comment>
<dbReference type="InterPro" id="IPR000322">
    <property type="entry name" value="Glyco_hydro_31_TIM"/>
</dbReference>
<name>A0AAP0NNK3_9MAGN</name>
<evidence type="ECO:0000256" key="1">
    <source>
        <dbReference type="RuleBase" id="RU361185"/>
    </source>
</evidence>
<proteinExistence type="inferred from homology"/>
<dbReference type="EMBL" id="JBBNAF010000009">
    <property type="protein sequence ID" value="KAK9114007.1"/>
    <property type="molecule type" value="Genomic_DNA"/>
</dbReference>
<dbReference type="Pfam" id="PF01055">
    <property type="entry name" value="Glyco_hydro_31_2nd"/>
    <property type="match status" value="1"/>
</dbReference>
<dbReference type="Gene3D" id="3.20.20.80">
    <property type="entry name" value="Glycosidases"/>
    <property type="match status" value="1"/>
</dbReference>
<accession>A0AAP0NNK3</accession>
<dbReference type="GO" id="GO:0005975">
    <property type="term" value="P:carbohydrate metabolic process"/>
    <property type="evidence" value="ECO:0007669"/>
    <property type="project" value="InterPro"/>
</dbReference>
<evidence type="ECO:0000259" key="2">
    <source>
        <dbReference type="Pfam" id="PF01055"/>
    </source>
</evidence>
<dbReference type="GO" id="GO:0042138">
    <property type="term" value="P:meiotic DNA double-strand break formation"/>
    <property type="evidence" value="ECO:0007669"/>
    <property type="project" value="InterPro"/>
</dbReference>
<dbReference type="Proteomes" id="UP001420932">
    <property type="component" value="Unassembled WGS sequence"/>
</dbReference>
<evidence type="ECO:0000313" key="4">
    <source>
        <dbReference type="Proteomes" id="UP001420932"/>
    </source>
</evidence>
<dbReference type="GO" id="GO:0000793">
    <property type="term" value="C:condensed chromosome"/>
    <property type="evidence" value="ECO:0007669"/>
    <property type="project" value="TreeGrafter"/>
</dbReference>
<gene>
    <name evidence="3" type="ORF">Syun_020804</name>
</gene>
<protein>
    <recommendedName>
        <fullName evidence="2">Glycoside hydrolase family 31 TIM barrel domain-containing protein</fullName>
    </recommendedName>
</protein>
<reference evidence="3 4" key="1">
    <citation type="submission" date="2024-01" db="EMBL/GenBank/DDBJ databases">
        <title>Genome assemblies of Stephania.</title>
        <authorList>
            <person name="Yang L."/>
        </authorList>
    </citation>
    <scope>NUCLEOTIDE SEQUENCE [LARGE SCALE GENOMIC DNA]</scope>
    <source>
        <strain evidence="3">YNDBR</strain>
        <tissue evidence="3">Leaf</tissue>
    </source>
</reference>
<dbReference type="InterPro" id="IPR034566">
    <property type="entry name" value="MTOPVIB_plant"/>
</dbReference>
<sequence>MELSFVAKKKCVRLSDEEIYQYCLNLKEHVPSRRSTRLPSRSKHGQKFGGTEITLCTYESINNLVVGFTCFLQKVKHASHVFGSASRVVEGNRWMLCLEISYEHIMLCIHALLAITLPHANLKNSFIKYVSDPDQRLVADCNLVDLDTAVIADRRGHFAILLSKNHFEVCLVILYELLVQDRFPNPKALVNELHLNGFKAIWMLDPGIKHEEGYFVYDSGSKEDVWIQNVDGKPFVGKFKFPLIFPSTLEVSNLISASEEQYYKIRLGTQWLHRRVEVDGYEEYSEVEYSPAWCIGEYTVIERNLEQEGRDESLKLERDIGGGLVLQRQISVPKNYPKLLHIDSGIIARNVGSGSDGFSREGSETEYNNSLSDPLLIRDGSETEYNNSVSDPSLISNGSETECNYNCTISKSFHLCSVFVPFLNSVSSPSLISNGNTFPLLIESATTILETE</sequence>
<dbReference type="GO" id="GO:0007131">
    <property type="term" value="P:reciprocal meiotic recombination"/>
    <property type="evidence" value="ECO:0007669"/>
    <property type="project" value="TreeGrafter"/>
</dbReference>
<dbReference type="AlphaFoldDB" id="A0AAP0NNK3"/>
<feature type="domain" description="Glycoside hydrolase family 31 TIM barrel" evidence="2">
    <location>
        <begin position="180"/>
        <end position="267"/>
    </location>
</feature>
<dbReference type="GO" id="GO:0004553">
    <property type="term" value="F:hydrolase activity, hydrolyzing O-glycosyl compounds"/>
    <property type="evidence" value="ECO:0007669"/>
    <property type="project" value="InterPro"/>
</dbReference>
<keyword evidence="1" id="KW-0378">Hydrolase</keyword>
<evidence type="ECO:0000313" key="3">
    <source>
        <dbReference type="EMBL" id="KAK9114007.1"/>
    </source>
</evidence>
<organism evidence="3 4">
    <name type="scientific">Stephania yunnanensis</name>
    <dbReference type="NCBI Taxonomy" id="152371"/>
    <lineage>
        <taxon>Eukaryota</taxon>
        <taxon>Viridiplantae</taxon>
        <taxon>Streptophyta</taxon>
        <taxon>Embryophyta</taxon>
        <taxon>Tracheophyta</taxon>
        <taxon>Spermatophyta</taxon>
        <taxon>Magnoliopsida</taxon>
        <taxon>Ranunculales</taxon>
        <taxon>Menispermaceae</taxon>
        <taxon>Menispermoideae</taxon>
        <taxon>Cissampelideae</taxon>
        <taxon>Stephania</taxon>
    </lineage>
</organism>
<dbReference type="PANTHER" id="PTHR36722:SF1">
    <property type="entry name" value="TYPE 2 DNA TOPOISOMERASE 6 SUBUNIT B-LIKE"/>
    <property type="match status" value="1"/>
</dbReference>
<keyword evidence="1" id="KW-0326">Glycosidase</keyword>
<comment type="caution">
    <text evidence="3">The sequence shown here is derived from an EMBL/GenBank/DDBJ whole genome shotgun (WGS) entry which is preliminary data.</text>
</comment>
<keyword evidence="4" id="KW-1185">Reference proteome</keyword>
<dbReference type="GO" id="GO:0030674">
    <property type="term" value="F:protein-macromolecule adaptor activity"/>
    <property type="evidence" value="ECO:0007669"/>
    <property type="project" value="TreeGrafter"/>
</dbReference>